<dbReference type="AlphaFoldDB" id="A0A9N7TIE1"/>
<reference evidence="2" key="1">
    <citation type="submission" date="2020-03" db="EMBL/GenBank/DDBJ databases">
        <authorList>
            <person name="Weist P."/>
        </authorList>
    </citation>
    <scope>NUCLEOTIDE SEQUENCE</scope>
</reference>
<evidence type="ECO:0000313" key="3">
    <source>
        <dbReference type="Proteomes" id="UP001153269"/>
    </source>
</evidence>
<evidence type="ECO:0000256" key="1">
    <source>
        <dbReference type="SAM" id="MobiDB-lite"/>
    </source>
</evidence>
<name>A0A9N7TIE1_PLEPL</name>
<accession>A0A9N7TIE1</accession>
<evidence type="ECO:0000313" key="2">
    <source>
        <dbReference type="EMBL" id="CAB1412394.1"/>
    </source>
</evidence>
<comment type="caution">
    <text evidence="2">The sequence shown here is derived from an EMBL/GenBank/DDBJ whole genome shotgun (WGS) entry which is preliminary data.</text>
</comment>
<keyword evidence="3" id="KW-1185">Reference proteome</keyword>
<dbReference type="EMBL" id="CADEAL010000001">
    <property type="protein sequence ID" value="CAB1412394.1"/>
    <property type="molecule type" value="Genomic_DNA"/>
</dbReference>
<sequence>MKNAGRRGSETREKEEEVNSLKAYAVGGDKAEQHPGHYMLTLALHLALAINGRLASSPQEREGDTEKAEQRERGRGVAAACAWRPRTCALQRDGGKSRGLKARKRQADAEIET</sequence>
<feature type="compositionally biased region" description="Basic and acidic residues" evidence="1">
    <location>
        <begin position="59"/>
        <end position="75"/>
    </location>
</feature>
<protein>
    <submittedName>
        <fullName evidence="2">Uncharacterized protein</fullName>
    </submittedName>
</protein>
<feature type="region of interest" description="Disordered" evidence="1">
    <location>
        <begin position="55"/>
        <end position="78"/>
    </location>
</feature>
<feature type="region of interest" description="Disordered" evidence="1">
    <location>
        <begin position="91"/>
        <end position="113"/>
    </location>
</feature>
<organism evidence="2 3">
    <name type="scientific">Pleuronectes platessa</name>
    <name type="common">European plaice</name>
    <dbReference type="NCBI Taxonomy" id="8262"/>
    <lineage>
        <taxon>Eukaryota</taxon>
        <taxon>Metazoa</taxon>
        <taxon>Chordata</taxon>
        <taxon>Craniata</taxon>
        <taxon>Vertebrata</taxon>
        <taxon>Euteleostomi</taxon>
        <taxon>Actinopterygii</taxon>
        <taxon>Neopterygii</taxon>
        <taxon>Teleostei</taxon>
        <taxon>Neoteleostei</taxon>
        <taxon>Acanthomorphata</taxon>
        <taxon>Carangaria</taxon>
        <taxon>Pleuronectiformes</taxon>
        <taxon>Pleuronectoidei</taxon>
        <taxon>Pleuronectidae</taxon>
        <taxon>Pleuronectes</taxon>
    </lineage>
</organism>
<gene>
    <name evidence="2" type="ORF">PLEPLA_LOCUS85</name>
</gene>
<proteinExistence type="predicted"/>
<dbReference type="Proteomes" id="UP001153269">
    <property type="component" value="Unassembled WGS sequence"/>
</dbReference>